<gene>
    <name evidence="2" type="ORF">JZ786_10055</name>
</gene>
<dbReference type="AlphaFoldDB" id="A0A9X7W2L8"/>
<dbReference type="Proteomes" id="UP000663505">
    <property type="component" value="Chromosome"/>
</dbReference>
<dbReference type="RefSeq" id="WP_206658536.1">
    <property type="nucleotide sequence ID" value="NZ_CP071182.1"/>
</dbReference>
<evidence type="ECO:0000259" key="1">
    <source>
        <dbReference type="Pfam" id="PF13468"/>
    </source>
</evidence>
<dbReference type="InterPro" id="IPR029068">
    <property type="entry name" value="Glyas_Bleomycin-R_OHBP_Dase"/>
</dbReference>
<dbReference type="InterPro" id="IPR025870">
    <property type="entry name" value="Glyoxalase-like_dom"/>
</dbReference>
<reference evidence="2 3" key="1">
    <citation type="submission" date="2021-02" db="EMBL/GenBank/DDBJ databases">
        <title>Alicyclobacillus curvatus sp. nov. and Alicyclobacillus mengziensis sp. nov., two acidophilic bacteria isolated from acid mine drainage.</title>
        <authorList>
            <person name="Huang Y."/>
        </authorList>
    </citation>
    <scope>NUCLEOTIDE SEQUENCE [LARGE SCALE GENOMIC DNA]</scope>
    <source>
        <strain evidence="2 3">S30H14</strain>
    </source>
</reference>
<accession>A0A9X7W2L8</accession>
<dbReference type="EMBL" id="CP071182">
    <property type="protein sequence ID" value="QSO49225.1"/>
    <property type="molecule type" value="Genomic_DNA"/>
</dbReference>
<dbReference type="Gene3D" id="3.10.180.10">
    <property type="entry name" value="2,3-Dihydroxybiphenyl 1,2-Dioxygenase, domain 1"/>
    <property type="match status" value="1"/>
</dbReference>
<keyword evidence="3" id="KW-1185">Reference proteome</keyword>
<name>A0A9X7W2L8_9BACL</name>
<dbReference type="Pfam" id="PF13468">
    <property type="entry name" value="Glyoxalase_3"/>
    <property type="match status" value="1"/>
</dbReference>
<evidence type="ECO:0000313" key="2">
    <source>
        <dbReference type="EMBL" id="QSO49225.1"/>
    </source>
</evidence>
<protein>
    <submittedName>
        <fullName evidence="2">VOC family protein</fullName>
    </submittedName>
</protein>
<sequence>MELDHVVHYIPDLEGARKQYNALGFEMRDGGKHSYGTQNIVTRLHRAYIEPICIENWDLLRAKRPQWVCDLL</sequence>
<dbReference type="KEGG" id="afx:JZ786_10055"/>
<evidence type="ECO:0000313" key="3">
    <source>
        <dbReference type="Proteomes" id="UP000663505"/>
    </source>
</evidence>
<feature type="domain" description="Glyoxalase-like" evidence="1">
    <location>
        <begin position="3"/>
        <end position="58"/>
    </location>
</feature>
<organism evidence="2 3">
    <name type="scientific">Alicyclobacillus mengziensis</name>
    <dbReference type="NCBI Taxonomy" id="2931921"/>
    <lineage>
        <taxon>Bacteria</taxon>
        <taxon>Bacillati</taxon>
        <taxon>Bacillota</taxon>
        <taxon>Bacilli</taxon>
        <taxon>Bacillales</taxon>
        <taxon>Alicyclobacillaceae</taxon>
        <taxon>Alicyclobacillus</taxon>
    </lineage>
</organism>
<proteinExistence type="predicted"/>